<feature type="domain" description="Coatomer beta subunit C-terminal" evidence="12">
    <location>
        <begin position="676"/>
        <end position="811"/>
    </location>
</feature>
<dbReference type="GO" id="GO:0005198">
    <property type="term" value="F:structural molecule activity"/>
    <property type="evidence" value="ECO:0007669"/>
    <property type="project" value="InterPro"/>
</dbReference>
<dbReference type="InterPro" id="IPR016024">
    <property type="entry name" value="ARM-type_fold"/>
</dbReference>
<evidence type="ECO:0000256" key="7">
    <source>
        <dbReference type="ARBA" id="ARBA00023034"/>
    </source>
</evidence>
<dbReference type="STRING" id="4999.A0A1Y1UI90"/>
<evidence type="ECO:0000256" key="5">
    <source>
        <dbReference type="ARBA" id="ARBA00022892"/>
    </source>
</evidence>
<dbReference type="InterPro" id="IPR011710">
    <property type="entry name" value="Coatomer_bsu_C"/>
</dbReference>
<reference evidence="14 15" key="1">
    <citation type="submission" date="2017-03" db="EMBL/GenBank/DDBJ databases">
        <title>Widespread Adenine N6-methylation of Active Genes in Fungi.</title>
        <authorList>
            <consortium name="DOE Joint Genome Institute"/>
            <person name="Mondo S.J."/>
            <person name="Dannebaum R.O."/>
            <person name="Kuo R.C."/>
            <person name="Louie K.B."/>
            <person name="Bewick A.J."/>
            <person name="Labutti K."/>
            <person name="Haridas S."/>
            <person name="Kuo A."/>
            <person name="Salamov A."/>
            <person name="Ahrendt S.R."/>
            <person name="Lau R."/>
            <person name="Bowen B.P."/>
            <person name="Lipzen A."/>
            <person name="Sullivan W."/>
            <person name="Andreopoulos W.B."/>
            <person name="Clum A."/>
            <person name="Lindquist E."/>
            <person name="Daum C."/>
            <person name="Northen T.R."/>
            <person name="Ramamoorthy G."/>
            <person name="Schmitz R.J."/>
            <person name="Gryganskyi A."/>
            <person name="Culley D."/>
            <person name="Magnuson J."/>
            <person name="James T.Y."/>
            <person name="O'Malley M.A."/>
            <person name="Stajich J.E."/>
            <person name="Spatafora J.W."/>
            <person name="Visel A."/>
            <person name="Grigoriev I.V."/>
        </authorList>
    </citation>
    <scope>NUCLEOTIDE SEQUENCE [LARGE SCALE GENOMIC DNA]</scope>
    <source>
        <strain evidence="14 15">NRRL Y-17943</strain>
    </source>
</reference>
<evidence type="ECO:0000259" key="13">
    <source>
        <dbReference type="Pfam" id="PF14806"/>
    </source>
</evidence>
<evidence type="ECO:0000256" key="10">
    <source>
        <dbReference type="PIRNR" id="PIRNR005727"/>
    </source>
</evidence>
<dbReference type="GO" id="GO:0006886">
    <property type="term" value="P:intracellular protein transport"/>
    <property type="evidence" value="ECO:0007669"/>
    <property type="project" value="InterPro"/>
</dbReference>
<dbReference type="GO" id="GO:0000139">
    <property type="term" value="C:Golgi membrane"/>
    <property type="evidence" value="ECO:0007669"/>
    <property type="project" value="UniProtKB-SubCell"/>
</dbReference>
<keyword evidence="6 10" id="KW-0653">Protein transport</keyword>
<dbReference type="GO" id="GO:0030126">
    <property type="term" value="C:COPI vesicle coat"/>
    <property type="evidence" value="ECO:0007669"/>
    <property type="project" value="InterPro"/>
</dbReference>
<evidence type="ECO:0000256" key="8">
    <source>
        <dbReference type="ARBA" id="ARBA00023136"/>
    </source>
</evidence>
<dbReference type="Pfam" id="PF14806">
    <property type="entry name" value="Coatomer_b_Cpla"/>
    <property type="match status" value="1"/>
</dbReference>
<evidence type="ECO:0000256" key="4">
    <source>
        <dbReference type="ARBA" id="ARBA00022737"/>
    </source>
</evidence>
<dbReference type="PANTHER" id="PTHR10635">
    <property type="entry name" value="COATOMER SUBUNIT BETA"/>
    <property type="match status" value="1"/>
</dbReference>
<dbReference type="OrthoDB" id="10261439at2759"/>
<organism evidence="14 15">
    <name type="scientific">Kockovaella imperatae</name>
    <dbReference type="NCBI Taxonomy" id="4999"/>
    <lineage>
        <taxon>Eukaryota</taxon>
        <taxon>Fungi</taxon>
        <taxon>Dikarya</taxon>
        <taxon>Basidiomycota</taxon>
        <taxon>Agaricomycotina</taxon>
        <taxon>Tremellomycetes</taxon>
        <taxon>Tremellales</taxon>
        <taxon>Cuniculitremaceae</taxon>
        <taxon>Kockovaella</taxon>
    </lineage>
</organism>
<evidence type="ECO:0000256" key="3">
    <source>
        <dbReference type="ARBA" id="ARBA00022490"/>
    </source>
</evidence>
<keyword evidence="2 10" id="KW-0813">Transport</keyword>
<comment type="subunit">
    <text evidence="10">Oligomeric complex that consists of at least the alpha, beta, beta', gamma, delta, epsilon and zeta subunits.</text>
</comment>
<keyword evidence="9 10" id="KW-0968">Cytoplasmic vesicle</keyword>
<dbReference type="Pfam" id="PF07718">
    <property type="entry name" value="Coatamer_beta_C"/>
    <property type="match status" value="1"/>
</dbReference>
<dbReference type="GO" id="GO:0006891">
    <property type="term" value="P:intra-Golgi vesicle-mediated transport"/>
    <property type="evidence" value="ECO:0007669"/>
    <property type="project" value="TreeGrafter"/>
</dbReference>
<sequence>MSSTACYTIVHDDLIEGATSPELRNALQKGSDEVKLETMRRIIVGTLNGQSHPALLMPIIQYVMPSRNKQIKKMLHFYWEICPKFDDNGKLKQEMILVCNAIRNDLQHPNEYIRGATLRFLQKIREAEILEPLIPTIRSCLEHRHSFVRKNAVFTILTVYQDHEHLIPDAPELLETFLAAESDSTCKRNAFVALATISQSTAVRYLLNNFEAISGMDELMQMAVVELVRKEAKTDGGHRAKWIRCIFELLNSASNAVKYEAATSLTTLTQNPAAVKAAAAAFADLIIKESDNNVKLIVLDRFDTLRAKHEHVLDGMVMDVIKVLSSPDLEVRRRAIGIVLEMVTSRNVEDVVLFLKKQLQGTMDGDFDKNVEYRQLLIQSIHTCAIRFSEVAANVVYVLMEFLGDSNNPSAVDVISFVREVVEKFPNLRSAITERLIATFGELKSGKVFRGAMWIVGEYCQEAADIKRAMFEIRKVLGEIPIVASEQRLLDAAEAADATTTTNESQTESQPKIVTTTRVLADGTYATETVYTSTAAAARLEQVRAAAKPPLRSLILGGDFYTASVLAVTLTKLVLRYSEVVFDSGAVNALRAEALLIMTSIVRVGQSKFAAVPIDEDSQERIMNCVETLAQLSGSRVLNDIFLRDSQAAYTAMVKTHEAKAAAKKQLADQSKTVQPDDLISFRQLSKKAAGGDFDDYESDLVRATGAGLVQDDFVSKLSRITQLTGFSDPVYAEAVVTIQQFDIVLDLLIVNQTTETLQNLAVDIACLGDLKLVERPTPHTLGPHGFHNLTATIKVSSTETGVIFGTISYDKQGDQSVNIVLNDLHIEILDFIRPNHLTEAQYRSYWTEFEWENKVAVNTGVTDLRQYLDLLIANTNMMCLTPESALSGDCDFLSANLAARSLFGEDALANCSLERAEDGSISGHVRIRSKTQGIALSLGDKITVSQKASKA</sequence>
<accession>A0A1Y1UI90</accession>
<keyword evidence="15" id="KW-1185">Reference proteome</keyword>
<name>A0A1Y1UI90_9TREE</name>
<dbReference type="PANTHER" id="PTHR10635:SF0">
    <property type="entry name" value="COATOMER SUBUNIT BETA"/>
    <property type="match status" value="1"/>
</dbReference>
<dbReference type="SUPFAM" id="SSF48371">
    <property type="entry name" value="ARM repeat"/>
    <property type="match status" value="1"/>
</dbReference>
<dbReference type="PIRSF" id="PIRSF005727">
    <property type="entry name" value="Coatomer_beta_subunit"/>
    <property type="match status" value="1"/>
</dbReference>
<dbReference type="Gene3D" id="1.25.10.10">
    <property type="entry name" value="Leucine-rich Repeat Variant"/>
    <property type="match status" value="1"/>
</dbReference>
<evidence type="ECO:0000259" key="11">
    <source>
        <dbReference type="Pfam" id="PF01602"/>
    </source>
</evidence>
<dbReference type="InParanoid" id="A0A1Y1UI90"/>
<keyword evidence="3 10" id="KW-0963">Cytoplasm</keyword>
<evidence type="ECO:0000313" key="15">
    <source>
        <dbReference type="Proteomes" id="UP000193218"/>
    </source>
</evidence>
<keyword evidence="4" id="KW-0677">Repeat</keyword>
<dbReference type="FunCoup" id="A0A1Y1UI90">
    <property type="interactions" value="650"/>
</dbReference>
<gene>
    <name evidence="14" type="ORF">BD324DRAFT_650319</name>
</gene>
<keyword evidence="5 10" id="KW-0931">ER-Golgi transport</keyword>
<evidence type="ECO:0000256" key="2">
    <source>
        <dbReference type="ARBA" id="ARBA00022448"/>
    </source>
</evidence>
<dbReference type="Proteomes" id="UP000193218">
    <property type="component" value="Unassembled WGS sequence"/>
</dbReference>
<evidence type="ECO:0000256" key="9">
    <source>
        <dbReference type="ARBA" id="ARBA00023329"/>
    </source>
</evidence>
<dbReference type="InterPro" id="IPR011989">
    <property type="entry name" value="ARM-like"/>
</dbReference>
<evidence type="ECO:0000259" key="12">
    <source>
        <dbReference type="Pfam" id="PF07718"/>
    </source>
</evidence>
<proteinExistence type="predicted"/>
<dbReference type="InterPro" id="IPR016460">
    <property type="entry name" value="COPB1"/>
</dbReference>
<comment type="caution">
    <text evidence="14">The sequence shown here is derived from an EMBL/GenBank/DDBJ whole genome shotgun (WGS) entry which is preliminary data.</text>
</comment>
<protein>
    <recommendedName>
        <fullName evidence="10">Coatomer subunit beta</fullName>
    </recommendedName>
    <alternativeName>
        <fullName evidence="10">Beta-coat protein</fullName>
    </alternativeName>
</protein>
<dbReference type="GO" id="GO:0006888">
    <property type="term" value="P:endoplasmic reticulum to Golgi vesicle-mediated transport"/>
    <property type="evidence" value="ECO:0007669"/>
    <property type="project" value="TreeGrafter"/>
</dbReference>
<dbReference type="GeneID" id="33559938"/>
<keyword evidence="8 10" id="KW-0472">Membrane</keyword>
<dbReference type="AlphaFoldDB" id="A0A1Y1UI90"/>
<comment type="subcellular location">
    <subcellularLocation>
        <location evidence="10">Cytoplasm</location>
    </subcellularLocation>
    <subcellularLocation>
        <location evidence="1 10">Golgi apparatus membrane</location>
        <topology evidence="1 10">Peripheral membrane protein</topology>
        <orientation evidence="1 10">Cytoplasmic side</orientation>
    </subcellularLocation>
    <subcellularLocation>
        <location evidence="10">Cytoplasmic vesicle</location>
        <location evidence="10">COPI-coated vesicle membrane</location>
        <topology evidence="10">Peripheral membrane protein</topology>
        <orientation evidence="10">Cytoplasmic side</orientation>
    </subcellularLocation>
</comment>
<keyword evidence="7 10" id="KW-0333">Golgi apparatus</keyword>
<feature type="domain" description="Coatomer beta subunit appendage platform" evidence="13">
    <location>
        <begin position="819"/>
        <end position="943"/>
    </location>
</feature>
<feature type="domain" description="Clathrin/coatomer adaptor adaptin-like N-terminal" evidence="11">
    <location>
        <begin position="20"/>
        <end position="514"/>
    </location>
</feature>
<dbReference type="RefSeq" id="XP_021871758.1">
    <property type="nucleotide sequence ID" value="XM_022018129.1"/>
</dbReference>
<dbReference type="EMBL" id="NBSH01000005">
    <property type="protein sequence ID" value="ORX37771.1"/>
    <property type="molecule type" value="Genomic_DNA"/>
</dbReference>
<evidence type="ECO:0000256" key="1">
    <source>
        <dbReference type="ARBA" id="ARBA00004255"/>
    </source>
</evidence>
<dbReference type="Pfam" id="PF01602">
    <property type="entry name" value="Adaptin_N"/>
    <property type="match status" value="1"/>
</dbReference>
<dbReference type="InterPro" id="IPR029446">
    <property type="entry name" value="COPB1_appendage_platform_dom"/>
</dbReference>
<evidence type="ECO:0000313" key="14">
    <source>
        <dbReference type="EMBL" id="ORX37771.1"/>
    </source>
</evidence>
<comment type="function">
    <text evidence="10">The coatomer is a cytosolic protein complex that binds to dilysine motifs and reversibly associates with Golgi non-clathrin-coated vesicles, which further mediate biosynthetic protein transport from the ER, via the Golgi up to the trans Golgi network. Coatomer complex is required for budding from Golgi membranes, and is essential for the retrograde Golgi-to-ER transport of dilysine-tagged proteins.</text>
</comment>
<dbReference type="FunFam" id="1.25.10.10:FF:000451">
    <property type="entry name" value="Coatomer subunit beta"/>
    <property type="match status" value="1"/>
</dbReference>
<evidence type="ECO:0000256" key="6">
    <source>
        <dbReference type="ARBA" id="ARBA00022927"/>
    </source>
</evidence>
<dbReference type="InterPro" id="IPR002553">
    <property type="entry name" value="Clathrin/coatomer_adapt-like_N"/>
</dbReference>